<evidence type="ECO:0000313" key="2">
    <source>
        <dbReference type="Proteomes" id="UP000499080"/>
    </source>
</evidence>
<gene>
    <name evidence="1" type="ORF">AVEN_145275_1</name>
</gene>
<dbReference type="OrthoDB" id="125347at2759"/>
<evidence type="ECO:0000313" key="1">
    <source>
        <dbReference type="EMBL" id="GBO05365.1"/>
    </source>
</evidence>
<reference evidence="1 2" key="1">
    <citation type="journal article" date="2019" name="Sci. Rep.">
        <title>Orb-weaving spider Araneus ventricosus genome elucidates the spidroin gene catalogue.</title>
        <authorList>
            <person name="Kono N."/>
            <person name="Nakamura H."/>
            <person name="Ohtoshi R."/>
            <person name="Moran D.A.P."/>
            <person name="Shinohara A."/>
            <person name="Yoshida Y."/>
            <person name="Fujiwara M."/>
            <person name="Mori M."/>
            <person name="Tomita M."/>
            <person name="Arakawa K."/>
        </authorList>
    </citation>
    <scope>NUCLEOTIDE SEQUENCE [LARGE SCALE GENOMIC DNA]</scope>
</reference>
<dbReference type="AlphaFoldDB" id="A0A4Y2TXD8"/>
<sequence>MKVCINPDSNFSLQQACHKFVMTRVQVCRKFVMTRVQACRSLFCKIAASLICKEVALLVTSNLLQVRFKFDASNFAMTSQNQTCCKLTCYLGKNQRKAPVQSKIPQPLLCKILKNREDLLRRAKENESTDYKRNRCGQDEKVEKVLKLWLP</sequence>
<keyword evidence="2" id="KW-1185">Reference proteome</keyword>
<name>A0A4Y2TXD8_ARAVE</name>
<dbReference type="EMBL" id="BGPR01032024">
    <property type="protein sequence ID" value="GBO05365.1"/>
    <property type="molecule type" value="Genomic_DNA"/>
</dbReference>
<proteinExistence type="predicted"/>
<dbReference type="Proteomes" id="UP000499080">
    <property type="component" value="Unassembled WGS sequence"/>
</dbReference>
<comment type="caution">
    <text evidence="1">The sequence shown here is derived from an EMBL/GenBank/DDBJ whole genome shotgun (WGS) entry which is preliminary data.</text>
</comment>
<organism evidence="1 2">
    <name type="scientific">Araneus ventricosus</name>
    <name type="common">Orbweaver spider</name>
    <name type="synonym">Epeira ventricosa</name>
    <dbReference type="NCBI Taxonomy" id="182803"/>
    <lineage>
        <taxon>Eukaryota</taxon>
        <taxon>Metazoa</taxon>
        <taxon>Ecdysozoa</taxon>
        <taxon>Arthropoda</taxon>
        <taxon>Chelicerata</taxon>
        <taxon>Arachnida</taxon>
        <taxon>Araneae</taxon>
        <taxon>Araneomorphae</taxon>
        <taxon>Entelegynae</taxon>
        <taxon>Araneoidea</taxon>
        <taxon>Araneidae</taxon>
        <taxon>Araneus</taxon>
    </lineage>
</organism>
<accession>A0A4Y2TXD8</accession>
<protein>
    <submittedName>
        <fullName evidence="1">Uncharacterized protein</fullName>
    </submittedName>
</protein>